<dbReference type="InterPro" id="IPR036322">
    <property type="entry name" value="WD40_repeat_dom_sf"/>
</dbReference>
<dbReference type="InterPro" id="IPR015943">
    <property type="entry name" value="WD40/YVTN_repeat-like_dom_sf"/>
</dbReference>
<dbReference type="AlphaFoldDB" id="A0A8K0LCF4"/>
<protein>
    <recommendedName>
        <fullName evidence="2">DUF2415 domain-containing protein</fullName>
    </recommendedName>
</protein>
<feature type="compositionally biased region" description="Polar residues" evidence="1">
    <location>
        <begin position="468"/>
        <end position="477"/>
    </location>
</feature>
<dbReference type="PANTHER" id="PTHR43991:SF9">
    <property type="entry name" value="DUF2415 DOMAIN-CONTAINING PROTEIN"/>
    <property type="match status" value="1"/>
</dbReference>
<feature type="region of interest" description="Disordered" evidence="1">
    <location>
        <begin position="452"/>
        <end position="492"/>
    </location>
</feature>
<name>A0A8K0LCF4_9PEZI</name>
<sequence length="756" mass="85486">MAIDPVLYPESHNLAHSDKSFYPLKIPVSHWQLRHYISHPDPDVLYYASGHDIFYLNTATRKRKLIATLPFEARCTASGFGYVCVGGEQDGHFAVVKLEESRAADVDAAIPFDYWQTTRGTPRAVSTKVERIGEEIVNSISIHQIHDVEAHLHDIVAVLTNNDRTVRIYSLIHAVEAAVIRLPDPMNHATISPDGKLLAAVGDVNTVFFYRRNMREDPPQIPKPHNRLNMTSATWEKAALHHLYVPGPDTQKGYFTTAWSQNGHLLAVGSEAGYISVFDMDVFELSGDGEVEATCLATVPSSRPNLVGNSWPGAVRSMLFAPEPWDLLIWAEDQGRICIGDIRRGLRSKQVIELDPKDVNLHRLDVEDLEAEEDPEDARRLLELEEEWIQRRLRDQDNYGDTRATDGQLRQRNQRLPRMLSRFYGSPESMLENDPQGLTTHEQRVLESLRTTRQREEELAQGAPPRSVNYTSASLFDSSARRRGETRVTMSDDNANITSLPELSRFTSTTHDDMTPGFALQNYQTQLRLAEQQQNPGTAPSAHEILQDHQRQFLLLEQQNRRRLLEARQADSSTANSTTSRPIPPHALRASDVRREDDEGPWRTISNAMTLARGPLFEGSSADRDASEERERMDHRRALILQRERLRNLQRNLDASTSARAETADGNAGFQSRYELIRNANVDPRGFEAGWELLRRRSTRRTGAFTQLTGLEVGVRTAGLAISRDGKTVWAATEEGVFEIGLKFKERAMWPAVEML</sequence>
<reference evidence="3" key="1">
    <citation type="submission" date="2021-07" db="EMBL/GenBank/DDBJ databases">
        <title>Elsinoe batatas strain:CRI-CJ2 Genome sequencing and assembly.</title>
        <authorList>
            <person name="Huang L."/>
        </authorList>
    </citation>
    <scope>NUCLEOTIDE SEQUENCE</scope>
    <source>
        <strain evidence="3">CRI-CJ2</strain>
    </source>
</reference>
<dbReference type="SUPFAM" id="SSF50978">
    <property type="entry name" value="WD40 repeat-like"/>
    <property type="match status" value="1"/>
</dbReference>
<evidence type="ECO:0000259" key="2">
    <source>
        <dbReference type="Pfam" id="PF10313"/>
    </source>
</evidence>
<dbReference type="EMBL" id="JAESVG020000001">
    <property type="protein sequence ID" value="KAG8632073.1"/>
    <property type="molecule type" value="Genomic_DNA"/>
</dbReference>
<feature type="compositionally biased region" description="Polar residues" evidence="1">
    <location>
        <begin position="571"/>
        <end position="581"/>
    </location>
</feature>
<organism evidence="3 4">
    <name type="scientific">Elsinoe batatas</name>
    <dbReference type="NCBI Taxonomy" id="2601811"/>
    <lineage>
        <taxon>Eukaryota</taxon>
        <taxon>Fungi</taxon>
        <taxon>Dikarya</taxon>
        <taxon>Ascomycota</taxon>
        <taxon>Pezizomycotina</taxon>
        <taxon>Dothideomycetes</taxon>
        <taxon>Dothideomycetidae</taxon>
        <taxon>Myriangiales</taxon>
        <taxon>Elsinoaceae</taxon>
        <taxon>Elsinoe</taxon>
    </lineage>
</organism>
<dbReference type="Pfam" id="PF10313">
    <property type="entry name" value="DUF2415"/>
    <property type="match status" value="1"/>
</dbReference>
<evidence type="ECO:0000313" key="3">
    <source>
        <dbReference type="EMBL" id="KAG8632073.1"/>
    </source>
</evidence>
<dbReference type="Proteomes" id="UP000809789">
    <property type="component" value="Unassembled WGS sequence"/>
</dbReference>
<accession>A0A8K0LCF4</accession>
<dbReference type="Gene3D" id="2.130.10.10">
    <property type="entry name" value="YVTN repeat-like/Quinoprotein amine dehydrogenase"/>
    <property type="match status" value="1"/>
</dbReference>
<dbReference type="InterPro" id="IPR019417">
    <property type="entry name" value="DUF2415"/>
</dbReference>
<feature type="domain" description="DUF2415" evidence="2">
    <location>
        <begin position="313"/>
        <end position="352"/>
    </location>
</feature>
<keyword evidence="4" id="KW-1185">Reference proteome</keyword>
<feature type="region of interest" description="Disordered" evidence="1">
    <location>
        <begin position="566"/>
        <end position="603"/>
    </location>
</feature>
<dbReference type="PANTHER" id="PTHR43991">
    <property type="entry name" value="WD REPEAT PROTEIN (AFU_ORTHOLOGUE AFUA_8G05640)-RELATED"/>
    <property type="match status" value="1"/>
</dbReference>
<proteinExistence type="predicted"/>
<evidence type="ECO:0000313" key="4">
    <source>
        <dbReference type="Proteomes" id="UP000809789"/>
    </source>
</evidence>
<comment type="caution">
    <text evidence="3">The sequence shown here is derived from an EMBL/GenBank/DDBJ whole genome shotgun (WGS) entry which is preliminary data.</text>
</comment>
<evidence type="ECO:0000256" key="1">
    <source>
        <dbReference type="SAM" id="MobiDB-lite"/>
    </source>
</evidence>
<feature type="compositionally biased region" description="Basic and acidic residues" evidence="1">
    <location>
        <begin position="589"/>
        <end position="601"/>
    </location>
</feature>
<dbReference type="OrthoDB" id="418169at2759"/>
<gene>
    <name evidence="3" type="ORF">KVT40_001213</name>
</gene>